<accession>A0ABD1RLF3</accession>
<sequence>MPKTEQQLFNVNSVFRKVPQYNFFSKTTSSVAESDVIYPRLPRLLSLKLPQYNHFQLGVESLSSKNPVVSTSTATDLEMRSYHQHRFAHTGLRKQWHCRAQWPD</sequence>
<dbReference type="AlphaFoldDB" id="A0ABD1RLF3"/>
<name>A0ABD1RLF3_9LAMI</name>
<comment type="caution">
    <text evidence="1">The sequence shown here is derived from an EMBL/GenBank/DDBJ whole genome shotgun (WGS) entry which is preliminary data.</text>
</comment>
<reference evidence="2" key="1">
    <citation type="submission" date="2024-07" db="EMBL/GenBank/DDBJ databases">
        <title>Two chromosome-level genome assemblies of Korean endemic species Abeliophyllum distichum and Forsythia ovata (Oleaceae).</title>
        <authorList>
            <person name="Jang H."/>
        </authorList>
    </citation>
    <scope>NUCLEOTIDE SEQUENCE [LARGE SCALE GENOMIC DNA]</scope>
</reference>
<evidence type="ECO:0000313" key="1">
    <source>
        <dbReference type="EMBL" id="KAL2488894.1"/>
    </source>
</evidence>
<gene>
    <name evidence="1" type="ORF">Fot_42186</name>
</gene>
<evidence type="ECO:0000313" key="2">
    <source>
        <dbReference type="Proteomes" id="UP001604277"/>
    </source>
</evidence>
<dbReference type="EMBL" id="JBFOLJ010000012">
    <property type="protein sequence ID" value="KAL2488894.1"/>
    <property type="molecule type" value="Genomic_DNA"/>
</dbReference>
<proteinExistence type="predicted"/>
<keyword evidence="2" id="KW-1185">Reference proteome</keyword>
<organism evidence="1 2">
    <name type="scientific">Forsythia ovata</name>
    <dbReference type="NCBI Taxonomy" id="205694"/>
    <lineage>
        <taxon>Eukaryota</taxon>
        <taxon>Viridiplantae</taxon>
        <taxon>Streptophyta</taxon>
        <taxon>Embryophyta</taxon>
        <taxon>Tracheophyta</taxon>
        <taxon>Spermatophyta</taxon>
        <taxon>Magnoliopsida</taxon>
        <taxon>eudicotyledons</taxon>
        <taxon>Gunneridae</taxon>
        <taxon>Pentapetalae</taxon>
        <taxon>asterids</taxon>
        <taxon>lamiids</taxon>
        <taxon>Lamiales</taxon>
        <taxon>Oleaceae</taxon>
        <taxon>Forsythieae</taxon>
        <taxon>Forsythia</taxon>
    </lineage>
</organism>
<dbReference type="Proteomes" id="UP001604277">
    <property type="component" value="Unassembled WGS sequence"/>
</dbReference>
<protein>
    <submittedName>
        <fullName evidence="1">Transcription factor bHLH</fullName>
    </submittedName>
</protein>